<reference evidence="1" key="1">
    <citation type="submission" date="2022-09" db="EMBL/GenBank/DDBJ databases">
        <title>Intensive care unit water sources are persistently colonized with multi-drug resistant bacteria and are the site of extensive horizontal gene transfer of antibiotic resistance genes.</title>
        <authorList>
            <person name="Diorio-Toth L."/>
        </authorList>
    </citation>
    <scope>NUCLEOTIDE SEQUENCE</scope>
    <source>
        <strain evidence="1">GD03686</strain>
    </source>
</reference>
<gene>
    <name evidence="1" type="ORF">N5J23_06235</name>
</gene>
<comment type="caution">
    <text evidence="1">The sequence shown here is derived from an EMBL/GenBank/DDBJ whole genome shotgun (WGS) entry which is preliminary data.</text>
</comment>
<protein>
    <submittedName>
        <fullName evidence="1">Uncharacterized protein</fullName>
    </submittedName>
</protein>
<accession>A0AA43AU88</accession>
<sequence>MGVVDQIFYKVRCSCGLTAEGRLLDKGSGKEPKSFWTTRGFEPHFKVRLGTAEFPEVPTIEATCNQCGQLAPVQEK</sequence>
<dbReference type="EMBL" id="JAOCJW010000009">
    <property type="protein sequence ID" value="MDH2005143.1"/>
    <property type="molecule type" value="Genomic_DNA"/>
</dbReference>
<dbReference type="RefSeq" id="WP_279871641.1">
    <property type="nucleotide sequence ID" value="NZ_JAOCIB010000032.1"/>
</dbReference>
<organism evidence="1 2">
    <name type="scientific">Comamonas aquatica</name>
    <dbReference type="NCBI Taxonomy" id="225991"/>
    <lineage>
        <taxon>Bacteria</taxon>
        <taxon>Pseudomonadati</taxon>
        <taxon>Pseudomonadota</taxon>
        <taxon>Betaproteobacteria</taxon>
        <taxon>Burkholderiales</taxon>
        <taxon>Comamonadaceae</taxon>
        <taxon>Comamonas</taxon>
    </lineage>
</organism>
<evidence type="ECO:0000313" key="1">
    <source>
        <dbReference type="EMBL" id="MDH2005143.1"/>
    </source>
</evidence>
<dbReference type="AlphaFoldDB" id="A0AA43AU88"/>
<proteinExistence type="predicted"/>
<name>A0AA43AU88_9BURK</name>
<dbReference type="Proteomes" id="UP001161294">
    <property type="component" value="Unassembled WGS sequence"/>
</dbReference>
<evidence type="ECO:0000313" key="2">
    <source>
        <dbReference type="Proteomes" id="UP001161294"/>
    </source>
</evidence>